<dbReference type="AlphaFoldDB" id="A0A514LIG4"/>
<gene>
    <name evidence="9" type="primary">noc</name>
    <name evidence="9" type="ORF">EPH95_11085</name>
</gene>
<dbReference type="GO" id="GO:0009295">
    <property type="term" value="C:nucleoid"/>
    <property type="evidence" value="ECO:0007669"/>
    <property type="project" value="UniProtKB-SubCell"/>
</dbReference>
<evidence type="ECO:0000313" key="9">
    <source>
        <dbReference type="EMBL" id="QDI91646.1"/>
    </source>
</evidence>
<keyword evidence="6" id="KW-0717">Septation</keyword>
<keyword evidence="5" id="KW-0238">DNA-binding</keyword>
<dbReference type="NCBIfam" id="TIGR04285">
    <property type="entry name" value="nucleoid_noc"/>
    <property type="match status" value="1"/>
</dbReference>
<reference evidence="10" key="1">
    <citation type="submission" date="2019-01" db="EMBL/GenBank/DDBJ databases">
        <title>Genomic analysis of Salicibibacter sp. NKC3-5.</title>
        <authorList>
            <person name="Oh Y.J."/>
        </authorList>
    </citation>
    <scope>NUCLEOTIDE SEQUENCE [LARGE SCALE GENOMIC DNA]</scope>
    <source>
        <strain evidence="10">NKC3-5</strain>
    </source>
</reference>
<dbReference type="EMBL" id="CP035485">
    <property type="protein sequence ID" value="QDI91646.1"/>
    <property type="molecule type" value="Genomic_DNA"/>
</dbReference>
<dbReference type="GO" id="GO:0005694">
    <property type="term" value="C:chromosome"/>
    <property type="evidence" value="ECO:0007669"/>
    <property type="project" value="TreeGrafter"/>
</dbReference>
<accession>A0A514LIG4</accession>
<dbReference type="Pfam" id="PF02195">
    <property type="entry name" value="ParB_N"/>
    <property type="match status" value="1"/>
</dbReference>
<keyword evidence="7" id="KW-0131">Cell cycle</keyword>
<evidence type="ECO:0000256" key="1">
    <source>
        <dbReference type="ARBA" id="ARBA00004453"/>
    </source>
</evidence>
<dbReference type="SUPFAM" id="SSF110849">
    <property type="entry name" value="ParB/Sulfiredoxin"/>
    <property type="match status" value="1"/>
</dbReference>
<dbReference type="InterPro" id="IPR050336">
    <property type="entry name" value="Chromosome_partition/occlusion"/>
</dbReference>
<feature type="domain" description="ParB-like N-terminal" evidence="8">
    <location>
        <begin position="43"/>
        <end position="132"/>
    </location>
</feature>
<evidence type="ECO:0000256" key="7">
    <source>
        <dbReference type="ARBA" id="ARBA00023306"/>
    </source>
</evidence>
<dbReference type="Proteomes" id="UP000319756">
    <property type="component" value="Chromosome"/>
</dbReference>
<dbReference type="InterPro" id="IPR003115">
    <property type="entry name" value="ParB_N"/>
</dbReference>
<evidence type="ECO:0000259" key="8">
    <source>
        <dbReference type="SMART" id="SM00470"/>
    </source>
</evidence>
<name>A0A514LIG4_9BACI</name>
<keyword evidence="10" id="KW-1185">Reference proteome</keyword>
<evidence type="ECO:0000256" key="6">
    <source>
        <dbReference type="ARBA" id="ARBA00023210"/>
    </source>
</evidence>
<dbReference type="CDD" id="cd16393">
    <property type="entry name" value="SPO0J_N"/>
    <property type="match status" value="1"/>
</dbReference>
<dbReference type="PANTHER" id="PTHR33375">
    <property type="entry name" value="CHROMOSOME-PARTITIONING PROTEIN PARB-RELATED"/>
    <property type="match status" value="1"/>
</dbReference>
<dbReference type="GO" id="GO:0000917">
    <property type="term" value="P:division septum assembly"/>
    <property type="evidence" value="ECO:0007669"/>
    <property type="project" value="UniProtKB-KW"/>
</dbReference>
<evidence type="ECO:0000313" key="10">
    <source>
        <dbReference type="Proteomes" id="UP000319756"/>
    </source>
</evidence>
<evidence type="ECO:0000256" key="3">
    <source>
        <dbReference type="ARBA" id="ARBA00022490"/>
    </source>
</evidence>
<dbReference type="InterPro" id="IPR004437">
    <property type="entry name" value="ParB/RepB/Spo0J"/>
</dbReference>
<comment type="similarity">
    <text evidence="2">Belongs to the ParB family.</text>
</comment>
<comment type="subcellular location">
    <subcellularLocation>
        <location evidence="1">Cytoplasm</location>
        <location evidence="1">Nucleoid</location>
    </subcellularLocation>
</comment>
<dbReference type="Pfam" id="PF17762">
    <property type="entry name" value="HTH_ParB"/>
    <property type="match status" value="1"/>
</dbReference>
<evidence type="ECO:0000256" key="2">
    <source>
        <dbReference type="ARBA" id="ARBA00006295"/>
    </source>
</evidence>
<dbReference type="SMART" id="SM00470">
    <property type="entry name" value="ParB"/>
    <property type="match status" value="1"/>
</dbReference>
<dbReference type="GO" id="GO:0003677">
    <property type="term" value="F:DNA binding"/>
    <property type="evidence" value="ECO:0007669"/>
    <property type="project" value="UniProtKB-KW"/>
</dbReference>
<dbReference type="KEGG" id="sale:EPH95_11085"/>
<sequence>MITRGETVKQSIQRFFGLGDDVKSEDANKSEEVADESSNEEVRLLAVTDIVPNPFQPRTVFSEEAIDDLAQTIQTHGMLQPIIVRERDEHYELIAGERRWRAAKKLGWPEIPSIVKDFNDAQTASLALIENLQREELTVIEEARAYEQLIKWHDLTQESLAQRLGKGQSTIANKLRLLSLPEDVQTALLNRDISERHARALIRLKEEELQLQLLRAIIDHSLSVKEAEAYAEKWLEGTKAPKQKKRAKKQHYSKDMRIAMNTIRQSLEMVEKSGVEVDQQEEELEDYYQFTIRIPKK</sequence>
<dbReference type="FunFam" id="1.10.10.2830:FF:000001">
    <property type="entry name" value="Chromosome partitioning protein ParB"/>
    <property type="match status" value="1"/>
</dbReference>
<dbReference type="OrthoDB" id="9802051at2"/>
<organism evidence="9 10">
    <name type="scientific">Salicibibacter halophilus</name>
    <dbReference type="NCBI Taxonomy" id="2502791"/>
    <lineage>
        <taxon>Bacteria</taxon>
        <taxon>Bacillati</taxon>
        <taxon>Bacillota</taxon>
        <taxon>Bacilli</taxon>
        <taxon>Bacillales</taxon>
        <taxon>Bacillaceae</taxon>
        <taxon>Salicibibacter</taxon>
    </lineage>
</organism>
<dbReference type="InterPro" id="IPR041468">
    <property type="entry name" value="HTH_ParB/Spo0J"/>
</dbReference>
<proteinExistence type="inferred from homology"/>
<dbReference type="GO" id="GO:0007059">
    <property type="term" value="P:chromosome segregation"/>
    <property type="evidence" value="ECO:0007669"/>
    <property type="project" value="TreeGrafter"/>
</dbReference>
<dbReference type="GO" id="GO:0045881">
    <property type="term" value="P:positive regulation of sporulation resulting in formation of a cellular spore"/>
    <property type="evidence" value="ECO:0007669"/>
    <property type="project" value="TreeGrafter"/>
</dbReference>
<evidence type="ECO:0000256" key="4">
    <source>
        <dbReference type="ARBA" id="ARBA00022618"/>
    </source>
</evidence>
<dbReference type="InterPro" id="IPR023705">
    <property type="entry name" value="Nucleoid_occlusion_protein"/>
</dbReference>
<keyword evidence="3" id="KW-0963">Cytoplasm</keyword>
<dbReference type="Gene3D" id="1.10.10.2830">
    <property type="match status" value="1"/>
</dbReference>
<keyword evidence="4" id="KW-0132">Cell division</keyword>
<dbReference type="NCBIfam" id="TIGR00180">
    <property type="entry name" value="parB_part"/>
    <property type="match status" value="1"/>
</dbReference>
<dbReference type="InterPro" id="IPR036086">
    <property type="entry name" value="ParB/Sulfiredoxin_sf"/>
</dbReference>
<protein>
    <submittedName>
        <fullName evidence="9">Nucleoid occlusion protein</fullName>
    </submittedName>
</protein>
<dbReference type="FunFam" id="3.90.1530.30:FF:000001">
    <property type="entry name" value="Chromosome partitioning protein ParB"/>
    <property type="match status" value="1"/>
</dbReference>
<dbReference type="Gene3D" id="3.90.1530.30">
    <property type="match status" value="1"/>
</dbReference>
<dbReference type="PANTHER" id="PTHR33375:SF8">
    <property type="entry name" value="NUCLEOID OCCLUSION PROTEIN"/>
    <property type="match status" value="1"/>
</dbReference>
<evidence type="ECO:0000256" key="5">
    <source>
        <dbReference type="ARBA" id="ARBA00023125"/>
    </source>
</evidence>